<organism evidence="2 3">
    <name type="scientific">Tanacetum coccineum</name>
    <dbReference type="NCBI Taxonomy" id="301880"/>
    <lineage>
        <taxon>Eukaryota</taxon>
        <taxon>Viridiplantae</taxon>
        <taxon>Streptophyta</taxon>
        <taxon>Embryophyta</taxon>
        <taxon>Tracheophyta</taxon>
        <taxon>Spermatophyta</taxon>
        <taxon>Magnoliopsida</taxon>
        <taxon>eudicotyledons</taxon>
        <taxon>Gunneridae</taxon>
        <taxon>Pentapetalae</taxon>
        <taxon>asterids</taxon>
        <taxon>campanulids</taxon>
        <taxon>Asterales</taxon>
        <taxon>Asteraceae</taxon>
        <taxon>Asteroideae</taxon>
        <taxon>Anthemideae</taxon>
        <taxon>Anthemidinae</taxon>
        <taxon>Tanacetum</taxon>
    </lineage>
</organism>
<sequence length="113" mass="13185">MEVGWMYMFEDRKLFSCKLEDAHNVVDEMSWYIERGKEIMTICVILGQKNQNMKTKGIENPTMGSDDAAIVTRKDESIDKKEEVNTMSKEEREMTVEGNGERHRGIIEEEMKC</sequence>
<reference evidence="2" key="1">
    <citation type="journal article" date="2022" name="Int. J. Mol. Sci.">
        <title>Draft Genome of Tanacetum Coccineum: Genomic Comparison of Closely Related Tanacetum-Family Plants.</title>
        <authorList>
            <person name="Yamashiro T."/>
            <person name="Shiraishi A."/>
            <person name="Nakayama K."/>
            <person name="Satake H."/>
        </authorList>
    </citation>
    <scope>NUCLEOTIDE SEQUENCE</scope>
</reference>
<dbReference type="Proteomes" id="UP001151760">
    <property type="component" value="Unassembled WGS sequence"/>
</dbReference>
<gene>
    <name evidence="2" type="ORF">Tco_0822836</name>
</gene>
<dbReference type="EMBL" id="BQNB010012288">
    <property type="protein sequence ID" value="GJT01667.1"/>
    <property type="molecule type" value="Genomic_DNA"/>
</dbReference>
<evidence type="ECO:0000256" key="1">
    <source>
        <dbReference type="SAM" id="MobiDB-lite"/>
    </source>
</evidence>
<evidence type="ECO:0000313" key="2">
    <source>
        <dbReference type="EMBL" id="GJT01667.1"/>
    </source>
</evidence>
<name>A0ABQ5AIT2_9ASTR</name>
<feature type="region of interest" description="Disordered" evidence="1">
    <location>
        <begin position="80"/>
        <end position="113"/>
    </location>
</feature>
<keyword evidence="3" id="KW-1185">Reference proteome</keyword>
<reference evidence="2" key="2">
    <citation type="submission" date="2022-01" db="EMBL/GenBank/DDBJ databases">
        <authorList>
            <person name="Yamashiro T."/>
            <person name="Shiraishi A."/>
            <person name="Satake H."/>
            <person name="Nakayama K."/>
        </authorList>
    </citation>
    <scope>NUCLEOTIDE SEQUENCE</scope>
</reference>
<accession>A0ABQ5AIT2</accession>
<comment type="caution">
    <text evidence="2">The sequence shown here is derived from an EMBL/GenBank/DDBJ whole genome shotgun (WGS) entry which is preliminary data.</text>
</comment>
<evidence type="ECO:0000313" key="3">
    <source>
        <dbReference type="Proteomes" id="UP001151760"/>
    </source>
</evidence>
<proteinExistence type="predicted"/>
<protein>
    <submittedName>
        <fullName evidence="2">Uncharacterized protein</fullName>
    </submittedName>
</protein>